<dbReference type="Pfam" id="PF13558">
    <property type="entry name" value="SbcC_Walker_B"/>
    <property type="match status" value="1"/>
</dbReference>
<dbReference type="InterPro" id="IPR038729">
    <property type="entry name" value="Rad50/SbcC_AAA"/>
</dbReference>
<dbReference type="RefSeq" id="WP_210118361.1">
    <property type="nucleotide sequence ID" value="NZ_CP054257.1"/>
</dbReference>
<gene>
    <name evidence="3" type="ORF">HRI96_04710</name>
</gene>
<dbReference type="Proteomes" id="UP000671995">
    <property type="component" value="Chromosome"/>
</dbReference>
<feature type="coiled-coil region" evidence="1">
    <location>
        <begin position="329"/>
        <end position="407"/>
    </location>
</feature>
<proteinExistence type="predicted"/>
<evidence type="ECO:0000256" key="1">
    <source>
        <dbReference type="SAM" id="Coils"/>
    </source>
</evidence>
<dbReference type="InterPro" id="IPR027417">
    <property type="entry name" value="P-loop_NTPase"/>
</dbReference>
<accession>A0A975IC62</accession>
<protein>
    <submittedName>
        <fullName evidence="3">AAA family ATPase</fullName>
    </submittedName>
</protein>
<dbReference type="Gene3D" id="3.40.50.300">
    <property type="entry name" value="P-loop containing nucleotide triphosphate hydrolases"/>
    <property type="match status" value="2"/>
</dbReference>
<feature type="coiled-coil region" evidence="1">
    <location>
        <begin position="695"/>
        <end position="764"/>
    </location>
</feature>
<evidence type="ECO:0000259" key="2">
    <source>
        <dbReference type="Pfam" id="PF13476"/>
    </source>
</evidence>
<reference evidence="3" key="2">
    <citation type="journal article" date="2021" name="Microbiol. Resour. Announc.">
        <title>Complete Genome Sequences of Three Human Oral Treponema parvum Isolates.</title>
        <authorList>
            <person name="Zeng H."/>
            <person name="Watt R.M."/>
        </authorList>
    </citation>
    <scope>NUCLEOTIDE SEQUENCE</scope>
    <source>
        <strain evidence="3">ATCC 700773</strain>
    </source>
</reference>
<name>A0A975IC62_9SPIR</name>
<dbReference type="GO" id="GO:0016887">
    <property type="term" value="F:ATP hydrolysis activity"/>
    <property type="evidence" value="ECO:0007669"/>
    <property type="project" value="InterPro"/>
</dbReference>
<dbReference type="AlphaFoldDB" id="A0A975IC62"/>
<dbReference type="SUPFAM" id="SSF52540">
    <property type="entry name" value="P-loop containing nucleoside triphosphate hydrolases"/>
    <property type="match status" value="1"/>
</dbReference>
<feature type="coiled-coil region" evidence="1">
    <location>
        <begin position="248"/>
        <end position="298"/>
    </location>
</feature>
<dbReference type="PANTHER" id="PTHR32114">
    <property type="entry name" value="ABC TRANSPORTER ABCH.3"/>
    <property type="match status" value="1"/>
</dbReference>
<dbReference type="PANTHER" id="PTHR32114:SF2">
    <property type="entry name" value="ABC TRANSPORTER ABCH.3"/>
    <property type="match status" value="1"/>
</dbReference>
<evidence type="ECO:0000313" key="4">
    <source>
        <dbReference type="Proteomes" id="UP000671995"/>
    </source>
</evidence>
<feature type="domain" description="Rad50/SbcC-type AAA" evidence="2">
    <location>
        <begin position="6"/>
        <end position="294"/>
    </location>
</feature>
<evidence type="ECO:0000313" key="3">
    <source>
        <dbReference type="EMBL" id="QTQ11565.1"/>
    </source>
</evidence>
<feature type="coiled-coil region" evidence="1">
    <location>
        <begin position="555"/>
        <end position="603"/>
    </location>
</feature>
<organism evidence="3 4">
    <name type="scientific">Treponema parvum</name>
    <dbReference type="NCBI Taxonomy" id="138851"/>
    <lineage>
        <taxon>Bacteria</taxon>
        <taxon>Pseudomonadati</taxon>
        <taxon>Spirochaetota</taxon>
        <taxon>Spirochaetia</taxon>
        <taxon>Spirochaetales</taxon>
        <taxon>Treponemataceae</taxon>
        <taxon>Treponema</taxon>
    </lineage>
</organism>
<keyword evidence="1" id="KW-0175">Coiled coil</keyword>
<dbReference type="Pfam" id="PF13476">
    <property type="entry name" value="AAA_23"/>
    <property type="match status" value="1"/>
</dbReference>
<sequence>MRPLYLHLANVGPFCDEKIDFTALDDMFLVYGKTGSGKTTIFDAITYALYGDLCGSRKKMAANFVSDFAKPDEKSFVQFVFELYNCKYRITRSLPAVNSGGKKSGVELVFEKARDIGSSDKTGQEFERVEGLLSELNKRIESLIGLSINEFTRIVLLPQGAFAQFLKEGSNNRRETLSRLFPIDSYIKIMEKAKEKAAVFREKQKYLEMQSAELYKIFDPEKAAAEFSELSGELEILEKKRSEVFSRIEKKSAETENLRQKLEISENAAKLKEEFLNLEAKKNRITELEKKLESSDKAEKLFVFIERTRSAEEKKTVSENNFYKAEKHLEAEKKNYEVLEAQKNDIAALKKEMEGGRERKKEFETRMENILNLAAAKKKRSKAFAEKESSENSVSNKEDDIRRLESELILALGDGGLEHVLPEKTGSENPIKFDADEVVMQLFHAAETAKSESAAAGKTLEAVKDLAQIQKKIDDAKTDTEQNQKSVSENKRLLENAKKCLDDFVVQKEIQEKNNYALALVPFLEAGKPCPVCGSIEHPNPAVVLPESLDITEKISLQEKLIEKIEIENLALEKKSSSLKTLLKALTEQHEQSRKELQAEHDSLPAYDEAQAAFEAANKKSSETAAFYEKASAICSDIKRNGKQLDELKTAAAEFSKTLALFDGEVSALERQISGGENMPESAKEKSGCRGENGEAALILESEDLKLRIKNIEEKLINDEKIVSSFEENFSRALENFASAKTSFEELKKIVQQAKKEYGEALLNQNENILKSDFDSAEHVVCSILPLGQKEEIQNEVDRWKTDMHSVEVRLETLKDAPDPEELKKSLDAAKKDLGDLRNSYNAFDDDIRKKTEQKTELESTIKKSADLEEEREKLLQEGAHCIRLSDDLEGHGANIKKIPFDAWVLGMYFAEVVHNANPRFERISGGRYRFKIQESSGGNAFKGLDLAVFDSFTGRDRDTATLSGGETFMASISLALALTDVVQEQSGGIRLDSLFIDEGFGSLDGESLDMAVSILQNIGESRMVGIVSHVESLLQAIPSHLEVVKTADGSHIKSAHTF</sequence>
<dbReference type="GO" id="GO:0006302">
    <property type="term" value="P:double-strand break repair"/>
    <property type="evidence" value="ECO:0007669"/>
    <property type="project" value="InterPro"/>
</dbReference>
<feature type="coiled-coil region" evidence="1">
    <location>
        <begin position="851"/>
        <end position="878"/>
    </location>
</feature>
<dbReference type="EMBL" id="CP054257">
    <property type="protein sequence ID" value="QTQ11565.1"/>
    <property type="molecule type" value="Genomic_DNA"/>
</dbReference>
<reference evidence="3" key="1">
    <citation type="submission" date="2020-05" db="EMBL/GenBank/DDBJ databases">
        <authorList>
            <person name="Zeng H."/>
            <person name="Chan Y.K."/>
            <person name="Watt R.M."/>
        </authorList>
    </citation>
    <scope>NUCLEOTIDE SEQUENCE</scope>
    <source>
        <strain evidence="3">ATCC 700773</strain>
    </source>
</reference>